<dbReference type="Pfam" id="PF00486">
    <property type="entry name" value="Trans_reg_C"/>
    <property type="match status" value="1"/>
</dbReference>
<feature type="modified residue" description="4-aspartylphosphate" evidence="4">
    <location>
        <position position="69"/>
    </location>
</feature>
<protein>
    <submittedName>
        <fullName evidence="8">Response regulator</fullName>
    </submittedName>
</protein>
<dbReference type="Gene3D" id="3.40.50.2300">
    <property type="match status" value="1"/>
</dbReference>
<organism evidence="8 9">
    <name type="scientific">Congregibacter litoralis KT71</name>
    <dbReference type="NCBI Taxonomy" id="314285"/>
    <lineage>
        <taxon>Bacteria</taxon>
        <taxon>Pseudomonadati</taxon>
        <taxon>Pseudomonadota</taxon>
        <taxon>Gammaproteobacteria</taxon>
        <taxon>Cellvibrionales</taxon>
        <taxon>Halieaceae</taxon>
        <taxon>Congregibacter</taxon>
    </lineage>
</organism>
<dbReference type="GO" id="GO:0006355">
    <property type="term" value="P:regulation of DNA-templated transcription"/>
    <property type="evidence" value="ECO:0007669"/>
    <property type="project" value="InterPro"/>
</dbReference>
<dbReference type="InterPro" id="IPR001789">
    <property type="entry name" value="Sig_transdc_resp-reg_receiver"/>
</dbReference>
<dbReference type="PROSITE" id="PS51755">
    <property type="entry name" value="OMPR_PHOB"/>
    <property type="match status" value="1"/>
</dbReference>
<sequence>MTVDSETRENAESKALSGVTVLVVEDERSDAELVLRQIQRLGGSGLHTDTVQGARELLTKRSIDLVVLDRMLAGSEHGLDLLTWFGEIEMSAPPVLIASRLATSDDHILGLELGADDYIDKPFDPRELTARVKALLRRAEAQRSPLSVIVWGPLEVRSINQVALWHGERISMRPQSFAVLNMLAGLKGEYLSRASLWREVWKKNKALPPQDTVINTEISRLRSSLKDLPNGPRIIAEELGFRLVIKE</sequence>
<dbReference type="GO" id="GO:0000976">
    <property type="term" value="F:transcription cis-regulatory region binding"/>
    <property type="evidence" value="ECO:0007669"/>
    <property type="project" value="TreeGrafter"/>
</dbReference>
<evidence type="ECO:0000256" key="2">
    <source>
        <dbReference type="ARBA" id="ARBA00023012"/>
    </source>
</evidence>
<evidence type="ECO:0000313" key="8">
    <source>
        <dbReference type="EMBL" id="EAQ98722.1"/>
    </source>
</evidence>
<dbReference type="Proteomes" id="UP000019205">
    <property type="component" value="Chromosome"/>
</dbReference>
<dbReference type="HOGENOM" id="CLU_000445_30_4_6"/>
<dbReference type="InterPro" id="IPR001867">
    <property type="entry name" value="OmpR/PhoB-type_DNA-bd"/>
</dbReference>
<dbReference type="PANTHER" id="PTHR48111">
    <property type="entry name" value="REGULATOR OF RPOS"/>
    <property type="match status" value="1"/>
</dbReference>
<dbReference type="InterPro" id="IPR036388">
    <property type="entry name" value="WH-like_DNA-bd_sf"/>
</dbReference>
<keyword evidence="2" id="KW-0902">Two-component regulatory system</keyword>
<keyword evidence="9" id="KW-1185">Reference proteome</keyword>
<dbReference type="STRING" id="314285.KT71_08852"/>
<reference evidence="8 9" key="2">
    <citation type="journal article" date="2009" name="PLoS ONE">
        <title>The photosynthetic apparatus and its regulation in the aerobic gammaproteobacterium Congregibacter litoralis gen. nov., sp. nov.</title>
        <authorList>
            <person name="Spring S."/>
            <person name="Lunsdorf H."/>
            <person name="Fuchs B.M."/>
            <person name="Tindall B.J."/>
        </authorList>
    </citation>
    <scope>NUCLEOTIDE SEQUENCE [LARGE SCALE GENOMIC DNA]</scope>
    <source>
        <strain evidence="8">KT71</strain>
    </source>
</reference>
<keyword evidence="1 4" id="KW-0597">Phosphoprotein</keyword>
<evidence type="ECO:0000259" key="7">
    <source>
        <dbReference type="PROSITE" id="PS51755"/>
    </source>
</evidence>
<evidence type="ECO:0000313" key="9">
    <source>
        <dbReference type="Proteomes" id="UP000019205"/>
    </source>
</evidence>
<dbReference type="GO" id="GO:0032993">
    <property type="term" value="C:protein-DNA complex"/>
    <property type="evidence" value="ECO:0007669"/>
    <property type="project" value="TreeGrafter"/>
</dbReference>
<dbReference type="SUPFAM" id="SSF52172">
    <property type="entry name" value="CheY-like"/>
    <property type="match status" value="1"/>
</dbReference>
<evidence type="ECO:0000256" key="4">
    <source>
        <dbReference type="PROSITE-ProRule" id="PRU00169"/>
    </source>
</evidence>
<evidence type="ECO:0000256" key="3">
    <source>
        <dbReference type="ARBA" id="ARBA00023125"/>
    </source>
</evidence>
<dbReference type="AlphaFoldDB" id="A4A4K1"/>
<dbReference type="Pfam" id="PF00072">
    <property type="entry name" value="Response_reg"/>
    <property type="match status" value="1"/>
</dbReference>
<feature type="DNA-binding region" description="OmpR/PhoB-type" evidence="5">
    <location>
        <begin position="146"/>
        <end position="247"/>
    </location>
</feature>
<dbReference type="SMART" id="SM00448">
    <property type="entry name" value="REC"/>
    <property type="match status" value="1"/>
</dbReference>
<dbReference type="Gene3D" id="1.10.10.10">
    <property type="entry name" value="Winged helix-like DNA-binding domain superfamily/Winged helix DNA-binding domain"/>
    <property type="match status" value="1"/>
</dbReference>
<evidence type="ECO:0000259" key="6">
    <source>
        <dbReference type="PROSITE" id="PS50110"/>
    </source>
</evidence>
<feature type="domain" description="OmpR/PhoB-type" evidence="7">
    <location>
        <begin position="146"/>
        <end position="247"/>
    </location>
</feature>
<keyword evidence="3 5" id="KW-0238">DNA-binding</keyword>
<gene>
    <name evidence="8" type="ORF">KT71_08852</name>
</gene>
<evidence type="ECO:0000256" key="1">
    <source>
        <dbReference type="ARBA" id="ARBA00022553"/>
    </source>
</evidence>
<comment type="caution">
    <text evidence="8">The sequence shown here is derived from an EMBL/GenBank/DDBJ whole genome shotgun (WGS) entry which is preliminary data.</text>
</comment>
<dbReference type="GO" id="GO:0005829">
    <property type="term" value="C:cytosol"/>
    <property type="evidence" value="ECO:0007669"/>
    <property type="project" value="TreeGrafter"/>
</dbReference>
<dbReference type="Gene3D" id="6.10.250.690">
    <property type="match status" value="1"/>
</dbReference>
<name>A4A4K1_9GAMM</name>
<feature type="domain" description="Response regulatory" evidence="6">
    <location>
        <begin position="20"/>
        <end position="136"/>
    </location>
</feature>
<evidence type="ECO:0000256" key="5">
    <source>
        <dbReference type="PROSITE-ProRule" id="PRU01091"/>
    </source>
</evidence>
<accession>A4A4K1</accession>
<dbReference type="PROSITE" id="PS50110">
    <property type="entry name" value="RESPONSE_REGULATORY"/>
    <property type="match status" value="1"/>
</dbReference>
<reference evidence="8 9" key="1">
    <citation type="journal article" date="2007" name="Proc. Natl. Acad. Sci. U.S.A.">
        <title>Characterization of a marine gammaproteobacterium capable of aerobic anoxygenic photosynthesis.</title>
        <authorList>
            <person name="Fuchs B.M."/>
            <person name="Spring S."/>
            <person name="Teeling H."/>
            <person name="Quast C."/>
            <person name="Wulf J."/>
            <person name="Schattenhofer M."/>
            <person name="Yan S."/>
            <person name="Ferriera S."/>
            <person name="Johnson J."/>
            <person name="Glockner F.O."/>
            <person name="Amann R."/>
        </authorList>
    </citation>
    <scope>NUCLEOTIDE SEQUENCE [LARGE SCALE GENOMIC DNA]</scope>
    <source>
        <strain evidence="8">KT71</strain>
    </source>
</reference>
<dbReference type="EMBL" id="AAOA02000003">
    <property type="protein sequence ID" value="EAQ98722.1"/>
    <property type="molecule type" value="Genomic_DNA"/>
</dbReference>
<dbReference type="eggNOG" id="COG0745">
    <property type="taxonomic scope" value="Bacteria"/>
</dbReference>
<dbReference type="PANTHER" id="PTHR48111:SF40">
    <property type="entry name" value="PHOSPHATE REGULON TRANSCRIPTIONAL REGULATORY PROTEIN PHOB"/>
    <property type="match status" value="1"/>
</dbReference>
<dbReference type="GO" id="GO:0000156">
    <property type="term" value="F:phosphorelay response regulator activity"/>
    <property type="evidence" value="ECO:0007669"/>
    <property type="project" value="TreeGrafter"/>
</dbReference>
<proteinExistence type="predicted"/>
<dbReference type="OrthoDB" id="9802426at2"/>
<dbReference type="InterPro" id="IPR011006">
    <property type="entry name" value="CheY-like_superfamily"/>
</dbReference>
<dbReference type="InterPro" id="IPR039420">
    <property type="entry name" value="WalR-like"/>
</dbReference>